<feature type="transmembrane region" description="Helical" evidence="1">
    <location>
        <begin position="96"/>
        <end position="118"/>
    </location>
</feature>
<dbReference type="AlphaFoldDB" id="A0A7C8IEC6"/>
<evidence type="ECO:0000313" key="2">
    <source>
        <dbReference type="EMBL" id="KAF2871007.1"/>
    </source>
</evidence>
<evidence type="ECO:0000256" key="1">
    <source>
        <dbReference type="SAM" id="Phobius"/>
    </source>
</evidence>
<name>A0A7C8IEC6_9PLEO</name>
<sequence>MPIVRCHLVHLVRRSPFRLFYPPIPQRRPLFLVPPVTETNNVGHRFPGLVLLPTLVLFIRVLLVHVAHIEQPEDVDDTCASSVNDHECDDSSNRPVGFLVVVVVVIIVVGAAFCPASSSGAVAGDNGEFDALKRVFDASKRIVRMLAIDPAFGKLRTFGESVVVVVAFRDLSQVSAVMLAICLFALRRVHPLLADL</sequence>
<evidence type="ECO:0000313" key="3">
    <source>
        <dbReference type="Proteomes" id="UP000481861"/>
    </source>
</evidence>
<reference evidence="2 3" key="1">
    <citation type="submission" date="2020-01" db="EMBL/GenBank/DDBJ databases">
        <authorList>
            <consortium name="DOE Joint Genome Institute"/>
            <person name="Haridas S."/>
            <person name="Albert R."/>
            <person name="Binder M."/>
            <person name="Bloem J."/>
            <person name="Labutti K."/>
            <person name="Salamov A."/>
            <person name="Andreopoulos B."/>
            <person name="Baker S.E."/>
            <person name="Barry K."/>
            <person name="Bills G."/>
            <person name="Bluhm B.H."/>
            <person name="Cannon C."/>
            <person name="Castanera R."/>
            <person name="Culley D.E."/>
            <person name="Daum C."/>
            <person name="Ezra D."/>
            <person name="Gonzalez J.B."/>
            <person name="Henrissat B."/>
            <person name="Kuo A."/>
            <person name="Liang C."/>
            <person name="Lipzen A."/>
            <person name="Lutzoni F."/>
            <person name="Magnuson J."/>
            <person name="Mondo S."/>
            <person name="Nolan M."/>
            <person name="Ohm R."/>
            <person name="Pangilinan J."/>
            <person name="Park H.-J.H."/>
            <person name="Ramirez L."/>
            <person name="Alfaro M."/>
            <person name="Sun H."/>
            <person name="Tritt A."/>
            <person name="Yoshinaga Y."/>
            <person name="Zwiers L.-H.L."/>
            <person name="Turgeon B.G."/>
            <person name="Goodwin S.B."/>
            <person name="Spatafora J.W."/>
            <person name="Crous P.W."/>
            <person name="Grigoriev I.V."/>
        </authorList>
    </citation>
    <scope>NUCLEOTIDE SEQUENCE [LARGE SCALE GENOMIC DNA]</scope>
    <source>
        <strain evidence="2 3">CBS 611.86</strain>
    </source>
</reference>
<gene>
    <name evidence="2" type="ORF">BDV95DRAFT_573072</name>
</gene>
<keyword evidence="1" id="KW-0472">Membrane</keyword>
<proteinExistence type="predicted"/>
<accession>A0A7C8IEC6</accession>
<feature type="transmembrane region" description="Helical" evidence="1">
    <location>
        <begin position="46"/>
        <end position="63"/>
    </location>
</feature>
<dbReference type="EMBL" id="JAADJZ010000012">
    <property type="protein sequence ID" value="KAF2871007.1"/>
    <property type="molecule type" value="Genomic_DNA"/>
</dbReference>
<comment type="caution">
    <text evidence="2">The sequence shown here is derived from an EMBL/GenBank/DDBJ whole genome shotgun (WGS) entry which is preliminary data.</text>
</comment>
<dbReference type="Proteomes" id="UP000481861">
    <property type="component" value="Unassembled WGS sequence"/>
</dbReference>
<organism evidence="2 3">
    <name type="scientific">Massariosphaeria phaeospora</name>
    <dbReference type="NCBI Taxonomy" id="100035"/>
    <lineage>
        <taxon>Eukaryota</taxon>
        <taxon>Fungi</taxon>
        <taxon>Dikarya</taxon>
        <taxon>Ascomycota</taxon>
        <taxon>Pezizomycotina</taxon>
        <taxon>Dothideomycetes</taxon>
        <taxon>Pleosporomycetidae</taxon>
        <taxon>Pleosporales</taxon>
        <taxon>Pleosporales incertae sedis</taxon>
        <taxon>Massariosphaeria</taxon>
    </lineage>
</organism>
<keyword evidence="1" id="KW-0812">Transmembrane</keyword>
<keyword evidence="1" id="KW-1133">Transmembrane helix</keyword>
<keyword evidence="3" id="KW-1185">Reference proteome</keyword>
<protein>
    <submittedName>
        <fullName evidence="2">Uncharacterized protein</fullName>
    </submittedName>
</protein>